<organism evidence="2 3">
    <name type="scientific">Plutella xylostella</name>
    <name type="common">Diamondback moth</name>
    <name type="synonym">Plutella maculipennis</name>
    <dbReference type="NCBI Taxonomy" id="51655"/>
    <lineage>
        <taxon>Eukaryota</taxon>
        <taxon>Metazoa</taxon>
        <taxon>Ecdysozoa</taxon>
        <taxon>Arthropoda</taxon>
        <taxon>Hexapoda</taxon>
        <taxon>Insecta</taxon>
        <taxon>Pterygota</taxon>
        <taxon>Neoptera</taxon>
        <taxon>Endopterygota</taxon>
        <taxon>Lepidoptera</taxon>
        <taxon>Glossata</taxon>
        <taxon>Ditrysia</taxon>
        <taxon>Yponomeutoidea</taxon>
        <taxon>Plutellidae</taxon>
        <taxon>Plutella</taxon>
    </lineage>
</organism>
<reference evidence="2 3" key="1">
    <citation type="submission" date="2021-06" db="EMBL/GenBank/DDBJ databases">
        <title>A haploid diamondback moth (Plutella xylostella L.) genome assembly resolves 31 chromosomes and identifies a diamide resistance mutation.</title>
        <authorList>
            <person name="Ward C.M."/>
            <person name="Perry K.D."/>
            <person name="Baker G."/>
            <person name="Powis K."/>
            <person name="Heckel D.G."/>
            <person name="Baxter S.W."/>
        </authorList>
    </citation>
    <scope>NUCLEOTIDE SEQUENCE [LARGE SCALE GENOMIC DNA]</scope>
    <source>
        <strain evidence="2 3">LV</strain>
        <tissue evidence="2">Single pupa</tissue>
    </source>
</reference>
<dbReference type="Proteomes" id="UP000823941">
    <property type="component" value="Chromosome 20"/>
</dbReference>
<evidence type="ECO:0000313" key="3">
    <source>
        <dbReference type="Proteomes" id="UP000823941"/>
    </source>
</evidence>
<sequence>MRRRSAKKDASRERQEMRRTGGGPPPAPPALDDTTDWLRSIMSTTLDGNEAIYDDDVIAPKFVAPPNIDQKIIINKTCDKVDPAISEGAIEIEEGK</sequence>
<feature type="region of interest" description="Disordered" evidence="1">
    <location>
        <begin position="1"/>
        <end position="33"/>
    </location>
</feature>
<feature type="compositionally biased region" description="Basic and acidic residues" evidence="1">
    <location>
        <begin position="7"/>
        <end position="19"/>
    </location>
</feature>
<name>A0ABQ7QA76_PLUXY</name>
<gene>
    <name evidence="2" type="ORF">JYU34_015187</name>
</gene>
<proteinExistence type="predicted"/>
<dbReference type="EMBL" id="JAHIBW010000020">
    <property type="protein sequence ID" value="KAG7300848.1"/>
    <property type="molecule type" value="Genomic_DNA"/>
</dbReference>
<accession>A0ABQ7QA76</accession>
<evidence type="ECO:0000313" key="2">
    <source>
        <dbReference type="EMBL" id="KAG7300848.1"/>
    </source>
</evidence>
<evidence type="ECO:0000256" key="1">
    <source>
        <dbReference type="SAM" id="MobiDB-lite"/>
    </source>
</evidence>
<protein>
    <submittedName>
        <fullName evidence="2">Uncharacterized protein</fullName>
    </submittedName>
</protein>
<keyword evidence="3" id="KW-1185">Reference proteome</keyword>
<comment type="caution">
    <text evidence="2">The sequence shown here is derived from an EMBL/GenBank/DDBJ whole genome shotgun (WGS) entry which is preliminary data.</text>
</comment>